<dbReference type="CDD" id="cd16087">
    <property type="entry name" value="IgV_CD86"/>
    <property type="match status" value="1"/>
</dbReference>
<keyword evidence="8" id="KW-1064">Adaptive immunity</keyword>
<keyword evidence="5" id="KW-0832">Ubl conjugation</keyword>
<dbReference type="CTD" id="942"/>
<keyword evidence="11" id="KW-0675">Receptor</keyword>
<dbReference type="PANTHER" id="PTHR25466:SF2">
    <property type="entry name" value="T-LYMPHOCYTE ACTIVATION ANTIGEN CD86"/>
    <property type="match status" value="1"/>
</dbReference>
<evidence type="ECO:0000256" key="19">
    <source>
        <dbReference type="SAM" id="Phobius"/>
    </source>
</evidence>
<dbReference type="RefSeq" id="XP_019505922.1">
    <property type="nucleotide sequence ID" value="XM_019650377.1"/>
</dbReference>
<evidence type="ECO:0000256" key="4">
    <source>
        <dbReference type="ARBA" id="ARBA00022729"/>
    </source>
</evidence>
<evidence type="ECO:0000256" key="9">
    <source>
        <dbReference type="ARBA" id="ARBA00023136"/>
    </source>
</evidence>
<dbReference type="GO" id="GO:0002250">
    <property type="term" value="P:adaptive immune response"/>
    <property type="evidence" value="ECO:0007669"/>
    <property type="project" value="UniProtKB-KW"/>
</dbReference>
<dbReference type="OrthoDB" id="5857426at2759"/>
<dbReference type="AlphaFoldDB" id="A0A8B7RY07"/>
<keyword evidence="22" id="KW-1185">Reference proteome</keyword>
<dbReference type="KEGG" id="hai:109386841"/>
<feature type="compositionally biased region" description="Basic and acidic residues" evidence="18">
    <location>
        <begin position="303"/>
        <end position="316"/>
    </location>
</feature>
<protein>
    <recommendedName>
        <fullName evidence="16">T-lymphocyte activation antigen CD86</fullName>
    </recommendedName>
    <alternativeName>
        <fullName evidence="17">Activation B7-2 antigen</fullName>
    </alternativeName>
</protein>
<keyword evidence="9 19" id="KW-0472">Membrane</keyword>
<dbReference type="InterPro" id="IPR013106">
    <property type="entry name" value="Ig_V-set"/>
</dbReference>
<evidence type="ECO:0000313" key="22">
    <source>
        <dbReference type="Proteomes" id="UP000694851"/>
    </source>
</evidence>
<feature type="domain" description="Immunoglobulin V-set" evidence="21">
    <location>
        <begin position="37"/>
        <end position="114"/>
    </location>
</feature>
<keyword evidence="3 19" id="KW-0812">Transmembrane</keyword>
<name>A0A8B7RY07_HIPAR</name>
<evidence type="ECO:0000256" key="12">
    <source>
        <dbReference type="ARBA" id="ARBA00023180"/>
    </source>
</evidence>
<evidence type="ECO:0000256" key="17">
    <source>
        <dbReference type="ARBA" id="ARBA00078929"/>
    </source>
</evidence>
<dbReference type="FunFam" id="2.60.40.10:FF:000582">
    <property type="entry name" value="T-lymphocyte activation antigen CD86"/>
    <property type="match status" value="1"/>
</dbReference>
<evidence type="ECO:0000259" key="21">
    <source>
        <dbReference type="SMART" id="SM00406"/>
    </source>
</evidence>
<keyword evidence="13" id="KW-0393">Immunoglobulin domain</keyword>
<evidence type="ECO:0000256" key="2">
    <source>
        <dbReference type="ARBA" id="ARBA00022475"/>
    </source>
</evidence>
<evidence type="ECO:0000256" key="20">
    <source>
        <dbReference type="SAM" id="SignalP"/>
    </source>
</evidence>
<feature type="signal peptide" evidence="20">
    <location>
        <begin position="1"/>
        <end position="26"/>
    </location>
</feature>
<dbReference type="PANTHER" id="PTHR25466">
    <property type="entry name" value="T-LYMPHOCYTE ACTIVATION ANTIGEN"/>
    <property type="match status" value="1"/>
</dbReference>
<comment type="function">
    <text evidence="14">Receptor involved in the costimulatory signal essential for T-lymphocyte proliferation and interleukin-2 production, by binding CD28 or CTLA-4. May play a critical role in the early events of T-cell activation and costimulation of naive T-cells, such as deciding between immunity and anergy that is made by T-cells within 24 hours after activation. Also involved in the regulation of B cells function, plays a role in regulating the level of IgG(1) produced. Upon CD40 engagement, activates NF-kappa-B signaling pathway via phospholipase C and protein kinase C activation.</text>
</comment>
<accession>A0A8B7RY07</accession>
<dbReference type="InterPro" id="IPR037677">
    <property type="entry name" value="CD86_IgV"/>
</dbReference>
<evidence type="ECO:0000256" key="16">
    <source>
        <dbReference type="ARBA" id="ARBA00074065"/>
    </source>
</evidence>
<dbReference type="Pfam" id="PF07686">
    <property type="entry name" value="V-set"/>
    <property type="match status" value="1"/>
</dbReference>
<evidence type="ECO:0000256" key="6">
    <source>
        <dbReference type="ARBA" id="ARBA00022859"/>
    </source>
</evidence>
<dbReference type="GO" id="GO:0031295">
    <property type="term" value="P:T cell costimulation"/>
    <property type="evidence" value="ECO:0007669"/>
    <property type="project" value="TreeGrafter"/>
</dbReference>
<evidence type="ECO:0000256" key="18">
    <source>
        <dbReference type="SAM" id="MobiDB-lite"/>
    </source>
</evidence>
<dbReference type="Gene3D" id="2.60.40.10">
    <property type="entry name" value="Immunoglobulins"/>
    <property type="match status" value="2"/>
</dbReference>
<evidence type="ECO:0000256" key="10">
    <source>
        <dbReference type="ARBA" id="ARBA00023157"/>
    </source>
</evidence>
<dbReference type="InterPro" id="IPR013783">
    <property type="entry name" value="Ig-like_fold"/>
</dbReference>
<comment type="subcellular location">
    <subcellularLocation>
        <location evidence="1">Cell membrane</location>
        <topology evidence="1">Single-pass type I membrane protein</topology>
    </subcellularLocation>
</comment>
<feature type="transmembrane region" description="Helical" evidence="19">
    <location>
        <begin position="257"/>
        <end position="278"/>
    </location>
</feature>
<evidence type="ECO:0000256" key="14">
    <source>
        <dbReference type="ARBA" id="ARBA00060284"/>
    </source>
</evidence>
<dbReference type="GO" id="GO:0042102">
    <property type="term" value="P:positive regulation of T cell proliferation"/>
    <property type="evidence" value="ECO:0007669"/>
    <property type="project" value="TreeGrafter"/>
</dbReference>
<evidence type="ECO:0000256" key="15">
    <source>
        <dbReference type="ARBA" id="ARBA00062369"/>
    </source>
</evidence>
<dbReference type="SMART" id="SM00406">
    <property type="entry name" value="IGv"/>
    <property type="match status" value="1"/>
</dbReference>
<evidence type="ECO:0000256" key="5">
    <source>
        <dbReference type="ARBA" id="ARBA00022843"/>
    </source>
</evidence>
<evidence type="ECO:0000256" key="11">
    <source>
        <dbReference type="ARBA" id="ARBA00023170"/>
    </source>
</evidence>
<dbReference type="GO" id="GO:0071222">
    <property type="term" value="P:cellular response to lipopolysaccharide"/>
    <property type="evidence" value="ECO:0007669"/>
    <property type="project" value="TreeGrafter"/>
</dbReference>
<evidence type="ECO:0000256" key="3">
    <source>
        <dbReference type="ARBA" id="ARBA00022692"/>
    </source>
</evidence>
<dbReference type="RefSeq" id="XP_019505913.1">
    <property type="nucleotide sequence ID" value="XM_019650368.1"/>
</dbReference>
<dbReference type="Proteomes" id="UP000694851">
    <property type="component" value="Unplaced"/>
</dbReference>
<keyword evidence="4 20" id="KW-0732">Signal</keyword>
<gene>
    <name evidence="23 24" type="primary">CD86</name>
</gene>
<keyword evidence="6" id="KW-0391">Immunity</keyword>
<evidence type="ECO:0000256" key="13">
    <source>
        <dbReference type="ARBA" id="ARBA00023319"/>
    </source>
</evidence>
<evidence type="ECO:0000256" key="1">
    <source>
        <dbReference type="ARBA" id="ARBA00004251"/>
    </source>
</evidence>
<evidence type="ECO:0000313" key="24">
    <source>
        <dbReference type="RefSeq" id="XP_019505922.1"/>
    </source>
</evidence>
<sequence length="384" mass="42874">MGICDSTMRLNTFLLAMAVLLYGAESTVKSRAYFNETGDLPCHFINSQNISVDNLVAFWQDQDKRVLYELYGGKENQKNVHPAYKGRTSLDLDNWTLRLHNVQIKDTGLYQCFIHHKGPHGLVSTHQKSCDLSVFANFSQPEIIPISNRTEDSNNMNFTCLSTHGYPAPKEMYFLLKTKNSTTKYDTVMNIHQNNITGLYTASISLSLPVSPETNASIFCVLQPEPTQTQLVSEPHNIDADAKSPKPPPRPPGHDTLIAVLLLLLLLIVCGPVLCSVLKNKKKKQPGPSRECETTEMEGEESEQAKKRVENRVPGRSDEAQCVVNISKTASGQSFPRSQFKGSYSLQSRAWPWYSGSIIKGRQPTSPNGRDLTKYSLPLALLQN</sequence>
<dbReference type="GO" id="GO:0007166">
    <property type="term" value="P:cell surface receptor signaling pathway"/>
    <property type="evidence" value="ECO:0007669"/>
    <property type="project" value="TreeGrafter"/>
</dbReference>
<keyword evidence="10" id="KW-1015">Disulfide bond</keyword>
<organism evidence="22 24">
    <name type="scientific">Hipposideros armiger</name>
    <name type="common">Great Himalayan leaf-nosed bat</name>
    <dbReference type="NCBI Taxonomy" id="186990"/>
    <lineage>
        <taxon>Eukaryota</taxon>
        <taxon>Metazoa</taxon>
        <taxon>Chordata</taxon>
        <taxon>Craniata</taxon>
        <taxon>Vertebrata</taxon>
        <taxon>Euteleostomi</taxon>
        <taxon>Mammalia</taxon>
        <taxon>Eutheria</taxon>
        <taxon>Laurasiatheria</taxon>
        <taxon>Chiroptera</taxon>
        <taxon>Yinpterochiroptera</taxon>
        <taxon>Rhinolophoidea</taxon>
        <taxon>Hipposideridae</taxon>
        <taxon>Hipposideros</taxon>
    </lineage>
</organism>
<feature type="region of interest" description="Disordered" evidence="18">
    <location>
        <begin position="282"/>
        <end position="316"/>
    </location>
</feature>
<dbReference type="FunFam" id="2.60.40.10:FF:000765">
    <property type="entry name" value="CD86 isoform 1"/>
    <property type="match status" value="1"/>
</dbReference>
<dbReference type="GO" id="GO:0046649">
    <property type="term" value="P:lymphocyte activation"/>
    <property type="evidence" value="ECO:0007669"/>
    <property type="project" value="UniProtKB-ARBA"/>
</dbReference>
<dbReference type="GO" id="GO:0009897">
    <property type="term" value="C:external side of plasma membrane"/>
    <property type="evidence" value="ECO:0007669"/>
    <property type="project" value="TreeGrafter"/>
</dbReference>
<dbReference type="SUPFAM" id="SSF48726">
    <property type="entry name" value="Immunoglobulin"/>
    <property type="match status" value="2"/>
</dbReference>
<evidence type="ECO:0000256" key="8">
    <source>
        <dbReference type="ARBA" id="ARBA00023130"/>
    </source>
</evidence>
<keyword evidence="12" id="KW-0325">Glycoprotein</keyword>
<evidence type="ECO:0000256" key="7">
    <source>
        <dbReference type="ARBA" id="ARBA00022989"/>
    </source>
</evidence>
<dbReference type="GeneID" id="109386841"/>
<evidence type="ECO:0000313" key="23">
    <source>
        <dbReference type="RefSeq" id="XP_019505913.1"/>
    </source>
</evidence>
<keyword evidence="7 19" id="KW-1133">Transmembrane helix</keyword>
<dbReference type="InterPro" id="IPR036179">
    <property type="entry name" value="Ig-like_dom_sf"/>
</dbReference>
<keyword evidence="2" id="KW-1003">Cell membrane</keyword>
<feature type="chain" id="PRO_5044664716" description="T-lymphocyte activation antigen CD86" evidence="20">
    <location>
        <begin position="27"/>
        <end position="384"/>
    </location>
</feature>
<dbReference type="InterPro" id="IPR051713">
    <property type="entry name" value="T-cell_Activation_Regulation"/>
</dbReference>
<comment type="subunit">
    <text evidence="15">Homodimer. Interacts with MARCH8. Interacts (via cytoplasmic domain) with PHB1 and PHB2; the interactions increases after priming with CD40. Interacts with CD28.</text>
</comment>
<dbReference type="GO" id="GO:0042130">
    <property type="term" value="P:negative regulation of T cell proliferation"/>
    <property type="evidence" value="ECO:0007669"/>
    <property type="project" value="TreeGrafter"/>
</dbReference>
<reference evidence="23 24" key="1">
    <citation type="submission" date="2025-04" db="UniProtKB">
        <authorList>
            <consortium name="RefSeq"/>
        </authorList>
    </citation>
    <scope>IDENTIFICATION</scope>
    <source>
        <tissue evidence="23 24">Muscle</tissue>
    </source>
</reference>
<proteinExistence type="predicted"/>